<dbReference type="SUPFAM" id="SSF158379">
    <property type="entry name" value="YqgQ-like"/>
    <property type="match status" value="1"/>
</dbReference>
<dbReference type="Gene3D" id="1.10.287.760">
    <property type="entry name" value="YqgQ-like"/>
    <property type="match status" value="1"/>
</dbReference>
<dbReference type="STRING" id="28230.SAMN05878443_1690"/>
<dbReference type="InterPro" id="IPR023164">
    <property type="entry name" value="YqgQ-like_sf"/>
</dbReference>
<reference evidence="2" key="1">
    <citation type="submission" date="2016-11" db="EMBL/GenBank/DDBJ databases">
        <authorList>
            <person name="Varghese N."/>
            <person name="Submissions S."/>
        </authorList>
    </citation>
    <scope>NUCLEOTIDE SEQUENCE [LARGE SCALE GENOMIC DNA]</scope>
    <source>
        <strain evidence="2">313</strain>
    </source>
</reference>
<dbReference type="RefSeq" id="WP_034548797.1">
    <property type="nucleotide sequence ID" value="NZ_FSRN01000001.1"/>
</dbReference>
<evidence type="ECO:0000313" key="2">
    <source>
        <dbReference type="Proteomes" id="UP000184758"/>
    </source>
</evidence>
<sequence>MINLYDVQQLLKRFGIYVYIGKRLWDIEIMMVELKKLHDNGLILDDEYLPAILILKQEHRKEEEKEQKS</sequence>
<dbReference type="EMBL" id="FSRN01000001">
    <property type="protein sequence ID" value="SIO16076.1"/>
    <property type="molecule type" value="Genomic_DNA"/>
</dbReference>
<protein>
    <submittedName>
        <fullName evidence="1">Uncharacterized protein YqgQ</fullName>
    </submittedName>
</protein>
<proteinExistence type="predicted"/>
<gene>
    <name evidence="1" type="ORF">SAMN05878443_1690</name>
</gene>
<dbReference type="Proteomes" id="UP000184758">
    <property type="component" value="Unassembled WGS sequence"/>
</dbReference>
<accession>A0A1N6H8I6</accession>
<dbReference type="Pfam" id="PF06014">
    <property type="entry name" value="YqgQ-like"/>
    <property type="match status" value="1"/>
</dbReference>
<organism evidence="1 2">
    <name type="scientific">Carnobacterium alterfunditum</name>
    <dbReference type="NCBI Taxonomy" id="28230"/>
    <lineage>
        <taxon>Bacteria</taxon>
        <taxon>Bacillati</taxon>
        <taxon>Bacillota</taxon>
        <taxon>Bacilli</taxon>
        <taxon>Lactobacillales</taxon>
        <taxon>Carnobacteriaceae</taxon>
        <taxon>Carnobacterium</taxon>
    </lineage>
</organism>
<dbReference type="InterPro" id="IPR009256">
    <property type="entry name" value="YqgQ-like"/>
</dbReference>
<dbReference type="AlphaFoldDB" id="A0A1N6H8I6"/>
<name>A0A1N6H8I6_9LACT</name>
<evidence type="ECO:0000313" key="1">
    <source>
        <dbReference type="EMBL" id="SIO16076.1"/>
    </source>
</evidence>
<dbReference type="OrthoDB" id="2361671at2"/>
<dbReference type="eggNOG" id="COG4483">
    <property type="taxonomic scope" value="Bacteria"/>
</dbReference>
<keyword evidence="2" id="KW-1185">Reference proteome</keyword>